<dbReference type="InterPro" id="IPR050679">
    <property type="entry name" value="Bact_HTH_transcr_reg"/>
</dbReference>
<organism evidence="11 12">
    <name type="scientific">Sinorhizobium fredii (strain NBRC 101917 / NGR234)</name>
    <dbReference type="NCBI Taxonomy" id="394"/>
    <lineage>
        <taxon>Bacteria</taxon>
        <taxon>Pseudomonadati</taxon>
        <taxon>Pseudomonadota</taxon>
        <taxon>Alphaproteobacteria</taxon>
        <taxon>Hyphomicrobiales</taxon>
        <taxon>Rhizobiaceae</taxon>
        <taxon>Sinorhizobium/Ensifer group</taxon>
        <taxon>Sinorhizobium</taxon>
    </lineage>
</organism>
<evidence type="ECO:0000313" key="11">
    <source>
        <dbReference type="EMBL" id="ACP26487.1"/>
    </source>
</evidence>
<dbReference type="AlphaFoldDB" id="C3MHY5"/>
<comment type="pathway">
    <text evidence="7">Amino-acid degradation; L-histidine degradation into L-glutamate [regulation].</text>
</comment>
<keyword evidence="5" id="KW-0804">Transcription</keyword>
<dbReference type="PANTHER" id="PTHR44846">
    <property type="entry name" value="MANNOSYL-D-GLYCERATE TRANSPORT/METABOLISM SYSTEM REPRESSOR MNGR-RELATED"/>
    <property type="match status" value="1"/>
</dbReference>
<keyword evidence="1" id="KW-0678">Repressor</keyword>
<dbReference type="GO" id="GO:0045892">
    <property type="term" value="P:negative regulation of DNA-templated transcription"/>
    <property type="evidence" value="ECO:0007669"/>
    <property type="project" value="UniProtKB-UniRule"/>
</dbReference>
<dbReference type="NCBIfam" id="TIGR02018">
    <property type="entry name" value="his_ut_repres"/>
    <property type="match status" value="1"/>
</dbReference>
<keyword evidence="2" id="KW-0369">Histidine metabolism</keyword>
<comment type="function">
    <text evidence="6">Repressor which binds to the hutP region in the histidine utilization (hut) operon. It blocks the expression of all the hut genes in the absence of inducer.</text>
</comment>
<dbReference type="SUPFAM" id="SSF46785">
    <property type="entry name" value="Winged helix' DNA-binding domain"/>
    <property type="match status" value="1"/>
</dbReference>
<name>C3MHY5_SINFN</name>
<evidence type="ECO:0000256" key="6">
    <source>
        <dbReference type="ARBA" id="ARBA00058362"/>
    </source>
</evidence>
<evidence type="ECO:0000256" key="9">
    <source>
        <dbReference type="NCBIfam" id="TIGR02018"/>
    </source>
</evidence>
<dbReference type="SMART" id="SM00866">
    <property type="entry name" value="UTRA"/>
    <property type="match status" value="1"/>
</dbReference>
<dbReference type="SUPFAM" id="SSF64288">
    <property type="entry name" value="Chorismate lyase-like"/>
    <property type="match status" value="1"/>
</dbReference>
<dbReference type="InterPro" id="IPR036388">
    <property type="entry name" value="WH-like_DNA-bd_sf"/>
</dbReference>
<evidence type="ECO:0000256" key="1">
    <source>
        <dbReference type="ARBA" id="ARBA00022491"/>
    </source>
</evidence>
<dbReference type="Gene3D" id="3.40.1410.10">
    <property type="entry name" value="Chorismate lyase-like"/>
    <property type="match status" value="1"/>
</dbReference>
<gene>
    <name evidence="11" type="ordered locus">NGR_c27380</name>
</gene>
<dbReference type="InterPro" id="IPR036390">
    <property type="entry name" value="WH_DNA-bd_sf"/>
</dbReference>
<dbReference type="PANTHER" id="PTHR44846:SF16">
    <property type="entry name" value="TRANSCRIPTIONAL REGULATOR PHNF-RELATED"/>
    <property type="match status" value="1"/>
</dbReference>
<dbReference type="PRINTS" id="PR00035">
    <property type="entry name" value="HTHGNTR"/>
</dbReference>
<dbReference type="KEGG" id="rhi:NGR_c27380"/>
<keyword evidence="4" id="KW-0238">DNA-binding</keyword>
<dbReference type="GO" id="GO:0003677">
    <property type="term" value="F:DNA binding"/>
    <property type="evidence" value="ECO:0007669"/>
    <property type="project" value="UniProtKB-UniRule"/>
</dbReference>
<dbReference type="FunFam" id="3.40.1410.10:FF:000004">
    <property type="entry name" value="Histidine utilization repressor"/>
    <property type="match status" value="1"/>
</dbReference>
<dbReference type="Pfam" id="PF07702">
    <property type="entry name" value="UTRA"/>
    <property type="match status" value="1"/>
</dbReference>
<evidence type="ECO:0000256" key="4">
    <source>
        <dbReference type="ARBA" id="ARBA00023125"/>
    </source>
</evidence>
<dbReference type="InterPro" id="IPR028978">
    <property type="entry name" value="Chorismate_lyase_/UTRA_dom_sf"/>
</dbReference>
<dbReference type="GO" id="GO:0003700">
    <property type="term" value="F:DNA-binding transcription factor activity"/>
    <property type="evidence" value="ECO:0007669"/>
    <property type="project" value="UniProtKB-UniRule"/>
</dbReference>
<dbReference type="PATRIC" id="fig|394.7.peg.5567"/>
<dbReference type="PROSITE" id="PS50949">
    <property type="entry name" value="HTH_GNTR"/>
    <property type="match status" value="1"/>
</dbReference>
<proteinExistence type="predicted"/>
<accession>C3MHY5</accession>
<dbReference type="Gene3D" id="1.10.10.10">
    <property type="entry name" value="Winged helix-like DNA-binding domain superfamily/Winged helix DNA-binding domain"/>
    <property type="match status" value="1"/>
</dbReference>
<evidence type="ECO:0000256" key="5">
    <source>
        <dbReference type="ARBA" id="ARBA00023163"/>
    </source>
</evidence>
<evidence type="ECO:0000259" key="10">
    <source>
        <dbReference type="PROSITE" id="PS50949"/>
    </source>
</evidence>
<dbReference type="EMBL" id="CP001389">
    <property type="protein sequence ID" value="ACP26487.1"/>
    <property type="molecule type" value="Genomic_DNA"/>
</dbReference>
<sequence>MVVYGTIDIFWWRATSKSSKTVQEPPKACRFRPTNGVFMTSMERKSDVSAFEDGPIPRYEAVKQFIRSRIESGEWPAHHRIPSENDIVADLGVSRMTANRALRELASEGAITRVQGVGSFVAAQKGSTALLEVRNIADEIRERGHRHTSHIDRLEERSASPEIADALGLATGARVFHSIIVHAENGVPIQIEDRFVNPVICPDYLAQDFAGMTPNAYLTLVAPITRTEQVVEAVLPQPWECKLLSIGRDEPCLMIRRRTWSENRNVTVARLIYPGTRYRLEGVSS</sequence>
<protein>
    <recommendedName>
        <fullName evidence="8 9">Histidine utilization repressor</fullName>
    </recommendedName>
</protein>
<keyword evidence="12" id="KW-1185">Reference proteome</keyword>
<dbReference type="InterPro" id="IPR011663">
    <property type="entry name" value="UTRA"/>
</dbReference>
<dbReference type="CDD" id="cd07377">
    <property type="entry name" value="WHTH_GntR"/>
    <property type="match status" value="1"/>
</dbReference>
<dbReference type="InterPro" id="IPR010248">
    <property type="entry name" value="His_ut_repres"/>
</dbReference>
<dbReference type="Proteomes" id="UP000001054">
    <property type="component" value="Chromosome"/>
</dbReference>
<evidence type="ECO:0000256" key="2">
    <source>
        <dbReference type="ARBA" id="ARBA00022808"/>
    </source>
</evidence>
<dbReference type="OrthoDB" id="9808698at2"/>
<keyword evidence="3" id="KW-0805">Transcription regulation</keyword>
<dbReference type="HOGENOM" id="CLU_063236_0_0_5"/>
<evidence type="ECO:0000256" key="3">
    <source>
        <dbReference type="ARBA" id="ARBA00023015"/>
    </source>
</evidence>
<dbReference type="InterPro" id="IPR000524">
    <property type="entry name" value="Tscrpt_reg_HTH_GntR"/>
</dbReference>
<evidence type="ECO:0000256" key="8">
    <source>
        <dbReference type="ARBA" id="ARBA00071620"/>
    </source>
</evidence>
<dbReference type="eggNOG" id="COG2188">
    <property type="taxonomic scope" value="Bacteria"/>
</dbReference>
<dbReference type="STRING" id="394.NGR_c27380"/>
<dbReference type="SMART" id="SM00345">
    <property type="entry name" value="HTH_GNTR"/>
    <property type="match status" value="1"/>
</dbReference>
<dbReference type="Pfam" id="PF00392">
    <property type="entry name" value="GntR"/>
    <property type="match status" value="1"/>
</dbReference>
<evidence type="ECO:0000313" key="12">
    <source>
        <dbReference type="Proteomes" id="UP000001054"/>
    </source>
</evidence>
<feature type="domain" description="HTH gntR-type" evidence="10">
    <location>
        <begin position="56"/>
        <end position="124"/>
    </location>
</feature>
<reference evidence="11 12" key="1">
    <citation type="journal article" date="2009" name="Appl. Environ. Microbiol.">
        <title>Rhizobium sp. strain NGR234 possesses a remarkable number of secretion systems.</title>
        <authorList>
            <person name="Schmeisser C."/>
            <person name="Liesegang H."/>
            <person name="Krysciak D."/>
            <person name="Bakkou N."/>
            <person name="Le Quere A."/>
            <person name="Wollherr A."/>
            <person name="Heinemeyer I."/>
            <person name="Morgenstern B."/>
            <person name="Pommerening-Roeser A."/>
            <person name="Flores M."/>
            <person name="Palacios R."/>
            <person name="Brenner S."/>
            <person name="Gottschalk G."/>
            <person name="Schmitz R.A."/>
            <person name="Broughton W.J."/>
            <person name="Perret X."/>
            <person name="Strittmatter A.W."/>
            <person name="Streit W.R."/>
        </authorList>
    </citation>
    <scope>NUCLEOTIDE SEQUENCE [LARGE SCALE GENOMIC DNA]</scope>
    <source>
        <strain evidence="12">NBRC 101917 / NGR234</strain>
    </source>
</reference>
<evidence type="ECO:0000256" key="7">
    <source>
        <dbReference type="ARBA" id="ARBA00060686"/>
    </source>
</evidence>
<dbReference type="FunFam" id="1.10.10.10:FF:000079">
    <property type="entry name" value="GntR family transcriptional regulator"/>
    <property type="match status" value="1"/>
</dbReference>
<dbReference type="GO" id="GO:0006547">
    <property type="term" value="P:L-histidine metabolic process"/>
    <property type="evidence" value="ECO:0007669"/>
    <property type="project" value="UniProtKB-UniRule"/>
</dbReference>